<dbReference type="InterPro" id="IPR050142">
    <property type="entry name" value="MADS-box/MEF2_TF"/>
</dbReference>
<dbReference type="EMBL" id="KZ305019">
    <property type="protein sequence ID" value="PIA63219.1"/>
    <property type="molecule type" value="Genomic_DNA"/>
</dbReference>
<dbReference type="OrthoDB" id="1898716at2759"/>
<evidence type="ECO:0000313" key="3">
    <source>
        <dbReference type="EMBL" id="PIA63219.1"/>
    </source>
</evidence>
<dbReference type="PROSITE" id="PS51297">
    <property type="entry name" value="K_BOX"/>
    <property type="match status" value="1"/>
</dbReference>
<feature type="domain" description="K-box" evidence="2">
    <location>
        <begin position="36"/>
        <end position="126"/>
    </location>
</feature>
<feature type="coiled-coil region" evidence="1">
    <location>
        <begin position="73"/>
        <end position="122"/>
    </location>
</feature>
<dbReference type="GO" id="GO:0005634">
    <property type="term" value="C:nucleus"/>
    <property type="evidence" value="ECO:0007669"/>
    <property type="project" value="InterPro"/>
</dbReference>
<dbReference type="Proteomes" id="UP000230069">
    <property type="component" value="Unassembled WGS sequence"/>
</dbReference>
<dbReference type="InterPro" id="IPR002487">
    <property type="entry name" value="TF_Kbox"/>
</dbReference>
<reference evidence="3 4" key="1">
    <citation type="submission" date="2017-09" db="EMBL/GenBank/DDBJ databases">
        <title>WGS assembly of Aquilegia coerulea Goldsmith.</title>
        <authorList>
            <person name="Hodges S."/>
            <person name="Kramer E."/>
            <person name="Nordborg M."/>
            <person name="Tomkins J."/>
            <person name="Borevitz J."/>
            <person name="Derieg N."/>
            <person name="Yan J."/>
            <person name="Mihaltcheva S."/>
            <person name="Hayes R.D."/>
            <person name="Rokhsar D."/>
        </authorList>
    </citation>
    <scope>NUCLEOTIDE SEQUENCE [LARGE SCALE GENOMIC DNA]</scope>
    <source>
        <strain evidence="4">cv. Goldsmith</strain>
    </source>
</reference>
<dbReference type="Pfam" id="PF01486">
    <property type="entry name" value="K-box"/>
    <property type="match status" value="1"/>
</dbReference>
<evidence type="ECO:0000313" key="4">
    <source>
        <dbReference type="Proteomes" id="UP000230069"/>
    </source>
</evidence>
<keyword evidence="1" id="KW-0175">Coiled coil</keyword>
<dbReference type="AlphaFoldDB" id="A0A2G5F5H0"/>
<protein>
    <recommendedName>
        <fullName evidence="2">K-box domain-containing protein</fullName>
    </recommendedName>
</protein>
<dbReference type="PANTHER" id="PTHR48019">
    <property type="entry name" value="SERUM RESPONSE FACTOR HOMOLOG"/>
    <property type="match status" value="1"/>
</dbReference>
<gene>
    <name evidence="3" type="ORF">AQUCO_00200916v1</name>
</gene>
<evidence type="ECO:0000259" key="2">
    <source>
        <dbReference type="PROSITE" id="PS51297"/>
    </source>
</evidence>
<organism evidence="3 4">
    <name type="scientific">Aquilegia coerulea</name>
    <name type="common">Rocky mountain columbine</name>
    <dbReference type="NCBI Taxonomy" id="218851"/>
    <lineage>
        <taxon>Eukaryota</taxon>
        <taxon>Viridiplantae</taxon>
        <taxon>Streptophyta</taxon>
        <taxon>Embryophyta</taxon>
        <taxon>Tracheophyta</taxon>
        <taxon>Spermatophyta</taxon>
        <taxon>Magnoliopsida</taxon>
        <taxon>Ranunculales</taxon>
        <taxon>Ranunculaceae</taxon>
        <taxon>Thalictroideae</taxon>
        <taxon>Aquilegia</taxon>
    </lineage>
</organism>
<evidence type="ECO:0000256" key="1">
    <source>
        <dbReference type="SAM" id="Coils"/>
    </source>
</evidence>
<accession>A0A2G5F5H0</accession>
<name>A0A2G5F5H0_AQUCA</name>
<dbReference type="GO" id="GO:0003700">
    <property type="term" value="F:DNA-binding transcription factor activity"/>
    <property type="evidence" value="ECO:0007669"/>
    <property type="project" value="InterPro"/>
</dbReference>
<keyword evidence="4" id="KW-1185">Reference proteome</keyword>
<sequence>MRESACSQPIYMLKTLDKYQKSSYAALETSTSAKETQNNYQEYLRLKARVEILQQSQRNLLGEELGSLSTKELDQLEHQLDMSLKQIRCTKTQFMLDQLSDLQGKEQVLEEANSSLRRKLDERIAENALRLPWASGEQNIPYCRQPAQSEEFFQPLGCNSTLHVGYNHVGPEQITVAAPAQNINGFIPGWMV</sequence>
<proteinExistence type="predicted"/>